<name>A0A9E2L291_9SPIR</name>
<dbReference type="EMBL" id="JAHLFV010000172">
    <property type="protein sequence ID" value="MBU3850359.1"/>
    <property type="molecule type" value="Genomic_DNA"/>
</dbReference>
<gene>
    <name evidence="5" type="ORF">IAA16_07325</name>
</gene>
<organism evidence="5 6">
    <name type="scientific">Candidatus Treponema excrementipullorum</name>
    <dbReference type="NCBI Taxonomy" id="2838768"/>
    <lineage>
        <taxon>Bacteria</taxon>
        <taxon>Pseudomonadati</taxon>
        <taxon>Spirochaetota</taxon>
        <taxon>Spirochaetia</taxon>
        <taxon>Spirochaetales</taxon>
        <taxon>Treponemataceae</taxon>
        <taxon>Treponema</taxon>
    </lineage>
</organism>
<dbReference type="InterPro" id="IPR002942">
    <property type="entry name" value="S4_RNA-bd"/>
</dbReference>
<dbReference type="CDD" id="cd00165">
    <property type="entry name" value="S4"/>
    <property type="match status" value="1"/>
</dbReference>
<dbReference type="Gene3D" id="3.30.2350.10">
    <property type="entry name" value="Pseudouridine synthase"/>
    <property type="match status" value="1"/>
</dbReference>
<dbReference type="PROSITE" id="PS01129">
    <property type="entry name" value="PSI_RLU"/>
    <property type="match status" value="1"/>
</dbReference>
<protein>
    <submittedName>
        <fullName evidence="5">RluA family pseudouridine synthase</fullName>
    </submittedName>
</protein>
<dbReference type="InterPro" id="IPR036986">
    <property type="entry name" value="S4_RNA-bd_sf"/>
</dbReference>
<evidence type="ECO:0000313" key="6">
    <source>
        <dbReference type="Proteomes" id="UP000823914"/>
    </source>
</evidence>
<evidence type="ECO:0000313" key="5">
    <source>
        <dbReference type="EMBL" id="MBU3850359.1"/>
    </source>
</evidence>
<sequence>MEFTEFIVRENDNNRRIDKILRRILPNSSLAALYKALRKGIIKVNQKKVSQDYLVTTGDSISVARFLTEQNTNSEKNSPEHCPLIPVKPVTYRHSYTQEWTQADTPLLPIEDLFKNLHVRIINKPYNIAVQGGNGRETSLDSIITQDYFREYGKQSLSFRPGPLHRLDKKTTGVLVFSQSLEGARWFSQAVQQHILKKEYVALVEGLVKETLWEESISRDNSEQRGIKRQKSYKTSTIDIQGKKARTYVKPLAYGHVGKKNVTLAHFVIETGRTHQIRLHSSYHGHPLLGDTAYGGTSLKSVADADGGLSHKHLPFTQDFYLHAWKLSFPSPNPMDIPTTIEAALPENFQDILKIYLPDFSLKDYTMRV</sequence>
<dbReference type="Gene3D" id="3.10.290.10">
    <property type="entry name" value="RNA-binding S4 domain"/>
    <property type="match status" value="1"/>
</dbReference>
<dbReference type="Pfam" id="PF00849">
    <property type="entry name" value="PseudoU_synth_2"/>
    <property type="match status" value="1"/>
</dbReference>
<dbReference type="GO" id="GO:0120159">
    <property type="term" value="F:rRNA pseudouridine synthase activity"/>
    <property type="evidence" value="ECO:0007669"/>
    <property type="project" value="UniProtKB-ARBA"/>
</dbReference>
<dbReference type="InterPro" id="IPR050188">
    <property type="entry name" value="RluA_PseudoU_synthase"/>
</dbReference>
<dbReference type="SMART" id="SM00363">
    <property type="entry name" value="S4"/>
    <property type="match status" value="1"/>
</dbReference>
<dbReference type="GO" id="GO:0000455">
    <property type="term" value="P:enzyme-directed rRNA pseudouridine synthesis"/>
    <property type="evidence" value="ECO:0007669"/>
    <property type="project" value="UniProtKB-ARBA"/>
</dbReference>
<evidence type="ECO:0000256" key="3">
    <source>
        <dbReference type="PROSITE-ProRule" id="PRU00182"/>
    </source>
</evidence>
<comment type="caution">
    <text evidence="5">The sequence shown here is derived from an EMBL/GenBank/DDBJ whole genome shotgun (WGS) entry which is preliminary data.</text>
</comment>
<dbReference type="PROSITE" id="PS50889">
    <property type="entry name" value="S4"/>
    <property type="match status" value="1"/>
</dbReference>
<dbReference type="InterPro" id="IPR006145">
    <property type="entry name" value="PsdUridine_synth_RsuA/RluA"/>
</dbReference>
<keyword evidence="2" id="KW-0413">Isomerase</keyword>
<reference evidence="5" key="2">
    <citation type="submission" date="2021-04" db="EMBL/GenBank/DDBJ databases">
        <authorList>
            <person name="Gilroy R."/>
        </authorList>
    </citation>
    <scope>NUCLEOTIDE SEQUENCE</scope>
    <source>
        <strain evidence="5">Gambia15-2214</strain>
    </source>
</reference>
<dbReference type="PANTHER" id="PTHR21600">
    <property type="entry name" value="MITOCHONDRIAL RNA PSEUDOURIDINE SYNTHASE"/>
    <property type="match status" value="1"/>
</dbReference>
<comment type="similarity">
    <text evidence="1">Belongs to the pseudouridine synthase RluA family.</text>
</comment>
<accession>A0A9E2L291</accession>
<dbReference type="Proteomes" id="UP000823914">
    <property type="component" value="Unassembled WGS sequence"/>
</dbReference>
<evidence type="ECO:0000256" key="2">
    <source>
        <dbReference type="ARBA" id="ARBA00023235"/>
    </source>
</evidence>
<reference evidence="5" key="1">
    <citation type="journal article" date="2021" name="PeerJ">
        <title>Extensive microbial diversity within the chicken gut microbiome revealed by metagenomics and culture.</title>
        <authorList>
            <person name="Gilroy R."/>
            <person name="Ravi A."/>
            <person name="Getino M."/>
            <person name="Pursley I."/>
            <person name="Horton D.L."/>
            <person name="Alikhan N.F."/>
            <person name="Baker D."/>
            <person name="Gharbi K."/>
            <person name="Hall N."/>
            <person name="Watson M."/>
            <person name="Adriaenssens E.M."/>
            <person name="Foster-Nyarko E."/>
            <person name="Jarju S."/>
            <person name="Secka A."/>
            <person name="Antonio M."/>
            <person name="Oren A."/>
            <person name="Chaudhuri R.R."/>
            <person name="La Ragione R."/>
            <person name="Hildebrand F."/>
            <person name="Pallen M.J."/>
        </authorList>
    </citation>
    <scope>NUCLEOTIDE SEQUENCE</scope>
    <source>
        <strain evidence="5">Gambia15-2214</strain>
    </source>
</reference>
<proteinExistence type="inferred from homology"/>
<dbReference type="GO" id="GO:0003723">
    <property type="term" value="F:RNA binding"/>
    <property type="evidence" value="ECO:0007669"/>
    <property type="project" value="UniProtKB-KW"/>
</dbReference>
<dbReference type="AlphaFoldDB" id="A0A9E2L291"/>
<dbReference type="CDD" id="cd02869">
    <property type="entry name" value="PseudoU_synth_RluA_like"/>
    <property type="match status" value="1"/>
</dbReference>
<keyword evidence="3" id="KW-0694">RNA-binding</keyword>
<evidence type="ECO:0000259" key="4">
    <source>
        <dbReference type="SMART" id="SM00363"/>
    </source>
</evidence>
<dbReference type="SUPFAM" id="SSF55174">
    <property type="entry name" value="Alpha-L RNA-binding motif"/>
    <property type="match status" value="1"/>
</dbReference>
<dbReference type="InterPro" id="IPR020103">
    <property type="entry name" value="PsdUridine_synth_cat_dom_sf"/>
</dbReference>
<feature type="domain" description="RNA-binding S4" evidence="4">
    <location>
        <begin position="15"/>
        <end position="73"/>
    </location>
</feature>
<dbReference type="InterPro" id="IPR006224">
    <property type="entry name" value="PsdUridine_synth_RluA-like_CS"/>
</dbReference>
<dbReference type="Pfam" id="PF01479">
    <property type="entry name" value="S4"/>
    <property type="match status" value="1"/>
</dbReference>
<evidence type="ECO:0000256" key="1">
    <source>
        <dbReference type="ARBA" id="ARBA00010876"/>
    </source>
</evidence>
<dbReference type="SUPFAM" id="SSF55120">
    <property type="entry name" value="Pseudouridine synthase"/>
    <property type="match status" value="1"/>
</dbReference>